<evidence type="ECO:0000256" key="3">
    <source>
        <dbReference type="SAM" id="MobiDB-lite"/>
    </source>
</evidence>
<dbReference type="Pfam" id="PF00011">
    <property type="entry name" value="HSP20"/>
    <property type="match status" value="1"/>
</dbReference>
<proteinExistence type="inferred from homology"/>
<organism evidence="5 6">
    <name type="scientific">Rubrobacter marinus</name>
    <dbReference type="NCBI Taxonomy" id="2653852"/>
    <lineage>
        <taxon>Bacteria</taxon>
        <taxon>Bacillati</taxon>
        <taxon>Actinomycetota</taxon>
        <taxon>Rubrobacteria</taxon>
        <taxon>Rubrobacterales</taxon>
        <taxon>Rubrobacteraceae</taxon>
        <taxon>Rubrobacter</taxon>
    </lineage>
</organism>
<name>A0A6G8PT01_9ACTN</name>
<keyword evidence="6" id="KW-1185">Reference proteome</keyword>
<dbReference type="Gene3D" id="2.60.40.790">
    <property type="match status" value="1"/>
</dbReference>
<evidence type="ECO:0000313" key="6">
    <source>
        <dbReference type="Proteomes" id="UP000502706"/>
    </source>
</evidence>
<dbReference type="AlphaFoldDB" id="A0A6G8PT01"/>
<dbReference type="Proteomes" id="UP000502706">
    <property type="component" value="Chromosome"/>
</dbReference>
<dbReference type="InterPro" id="IPR031107">
    <property type="entry name" value="Small_HSP"/>
</dbReference>
<accession>A0A6G8PT01</accession>
<dbReference type="InterPro" id="IPR008978">
    <property type="entry name" value="HSP20-like_chaperone"/>
</dbReference>
<evidence type="ECO:0000256" key="2">
    <source>
        <dbReference type="RuleBase" id="RU003616"/>
    </source>
</evidence>
<sequence>MRKPGGRKLAGEKRDPEKKPEGGSMERARNPFRGLIDHMSEMARMREVVAEGGGQAREDRRRTYATAWVPTTDIFAKGDDLVIRCELAGVRQDDVDITLANGVLSVSGERRSELDDEEPAFYTRERSYGQFRRVINLPDGVDGSKMDARFEDGLLEIKIEGGANLPEPQHVRIRSRDG</sequence>
<gene>
    <name evidence="5" type="ORF">GBA65_01840</name>
</gene>
<comment type="similarity">
    <text evidence="1 2">Belongs to the small heat shock protein (HSP20) family.</text>
</comment>
<dbReference type="EMBL" id="CP045121">
    <property type="protein sequence ID" value="QIN77453.1"/>
    <property type="molecule type" value="Genomic_DNA"/>
</dbReference>
<dbReference type="PANTHER" id="PTHR11527">
    <property type="entry name" value="HEAT-SHOCK PROTEIN 20 FAMILY MEMBER"/>
    <property type="match status" value="1"/>
</dbReference>
<dbReference type="PROSITE" id="PS01031">
    <property type="entry name" value="SHSP"/>
    <property type="match status" value="1"/>
</dbReference>
<feature type="region of interest" description="Disordered" evidence="3">
    <location>
        <begin position="1"/>
        <end position="32"/>
    </location>
</feature>
<feature type="domain" description="SHSP" evidence="4">
    <location>
        <begin position="63"/>
        <end position="176"/>
    </location>
</feature>
<dbReference type="CDD" id="cd06464">
    <property type="entry name" value="ACD_sHsps-like"/>
    <property type="match status" value="1"/>
</dbReference>
<dbReference type="SUPFAM" id="SSF49764">
    <property type="entry name" value="HSP20-like chaperones"/>
    <property type="match status" value="1"/>
</dbReference>
<protein>
    <submittedName>
        <fullName evidence="5">Hsp20 family protein</fullName>
    </submittedName>
</protein>
<dbReference type="KEGG" id="rmar:GBA65_01840"/>
<evidence type="ECO:0000256" key="1">
    <source>
        <dbReference type="PROSITE-ProRule" id="PRU00285"/>
    </source>
</evidence>
<reference evidence="5 6" key="1">
    <citation type="submission" date="2019-10" db="EMBL/GenBank/DDBJ databases">
        <title>Rubrobacter sp nov SCSIO 52915 isolated from a deep-sea sediment in the South China Sea.</title>
        <authorList>
            <person name="Chen R.W."/>
        </authorList>
    </citation>
    <scope>NUCLEOTIDE SEQUENCE [LARGE SCALE GENOMIC DNA]</scope>
    <source>
        <strain evidence="5 6">SCSIO 52915</strain>
    </source>
</reference>
<dbReference type="InterPro" id="IPR002068">
    <property type="entry name" value="A-crystallin/Hsp20_dom"/>
</dbReference>
<evidence type="ECO:0000313" key="5">
    <source>
        <dbReference type="EMBL" id="QIN77453.1"/>
    </source>
</evidence>
<feature type="compositionally biased region" description="Basic and acidic residues" evidence="3">
    <location>
        <begin position="9"/>
        <end position="32"/>
    </location>
</feature>
<evidence type="ECO:0000259" key="4">
    <source>
        <dbReference type="PROSITE" id="PS01031"/>
    </source>
</evidence>